<dbReference type="CDD" id="cd01335">
    <property type="entry name" value="Radical_SAM"/>
    <property type="match status" value="1"/>
</dbReference>
<dbReference type="PROSITE" id="PS51918">
    <property type="entry name" value="RADICAL_SAM"/>
    <property type="match status" value="1"/>
</dbReference>
<dbReference type="SFLD" id="SFLDG01082">
    <property type="entry name" value="B12-binding_domain_containing"/>
    <property type="match status" value="1"/>
</dbReference>
<evidence type="ECO:0000259" key="1">
    <source>
        <dbReference type="PROSITE" id="PS51918"/>
    </source>
</evidence>
<feature type="domain" description="Radical SAM core" evidence="1">
    <location>
        <begin position="219"/>
        <end position="383"/>
    </location>
</feature>
<dbReference type="PANTHER" id="PTHR42731:SF1">
    <property type="entry name" value="RADICAL SAM DOMAIN PROTEIN"/>
    <property type="match status" value="1"/>
</dbReference>
<accession>X1DN04</accession>
<dbReference type="SMART" id="SM00729">
    <property type="entry name" value="Elp3"/>
    <property type="match status" value="1"/>
</dbReference>
<dbReference type="PANTHER" id="PTHR42731">
    <property type="entry name" value="SLL1084 PROTEIN"/>
    <property type="match status" value="1"/>
</dbReference>
<reference evidence="2" key="1">
    <citation type="journal article" date="2014" name="Front. Microbiol.">
        <title>High frequency of phylogenetically diverse reductive dehalogenase-homologous genes in deep subseafloor sedimentary metagenomes.</title>
        <authorList>
            <person name="Kawai M."/>
            <person name="Futagami T."/>
            <person name="Toyoda A."/>
            <person name="Takaki Y."/>
            <person name="Nishi S."/>
            <person name="Hori S."/>
            <person name="Arai W."/>
            <person name="Tsubouchi T."/>
            <person name="Morono Y."/>
            <person name="Uchiyama I."/>
            <person name="Ito T."/>
            <person name="Fujiyama A."/>
            <person name="Inagaki F."/>
            <person name="Takami H."/>
        </authorList>
    </citation>
    <scope>NUCLEOTIDE SEQUENCE</scope>
    <source>
        <strain evidence="2">Expedition CK06-06</strain>
    </source>
</reference>
<proteinExistence type="predicted"/>
<protein>
    <recommendedName>
        <fullName evidence="1">Radical SAM core domain-containing protein</fullName>
    </recommendedName>
</protein>
<dbReference type="InterPro" id="IPR006638">
    <property type="entry name" value="Elp3/MiaA/NifB-like_rSAM"/>
</dbReference>
<comment type="caution">
    <text evidence="2">The sequence shown here is derived from an EMBL/GenBank/DDBJ whole genome shotgun (WGS) entry which is preliminary data.</text>
</comment>
<dbReference type="InterPro" id="IPR007197">
    <property type="entry name" value="rSAM"/>
</dbReference>
<name>X1DN04_9ZZZZ</name>
<dbReference type="SUPFAM" id="SSF102114">
    <property type="entry name" value="Radical SAM enzymes"/>
    <property type="match status" value="1"/>
</dbReference>
<dbReference type="InterPro" id="IPR058240">
    <property type="entry name" value="rSAM_sf"/>
</dbReference>
<dbReference type="EMBL" id="BARU01001861">
    <property type="protein sequence ID" value="GAH21542.1"/>
    <property type="molecule type" value="Genomic_DNA"/>
</dbReference>
<evidence type="ECO:0000313" key="2">
    <source>
        <dbReference type="EMBL" id="GAH21542.1"/>
    </source>
</evidence>
<feature type="non-terminal residue" evidence="2">
    <location>
        <position position="383"/>
    </location>
</feature>
<dbReference type="InterPro" id="IPR045784">
    <property type="entry name" value="Radical_SAM_N2"/>
</dbReference>
<dbReference type="Gene3D" id="3.80.30.20">
    <property type="entry name" value="tm_1862 like domain"/>
    <property type="match status" value="1"/>
</dbReference>
<gene>
    <name evidence="2" type="ORF">S03H2_04643</name>
</gene>
<dbReference type="AlphaFoldDB" id="X1DN04"/>
<dbReference type="GO" id="GO:0051536">
    <property type="term" value="F:iron-sulfur cluster binding"/>
    <property type="evidence" value="ECO:0007669"/>
    <property type="project" value="InterPro"/>
</dbReference>
<dbReference type="Pfam" id="PF04055">
    <property type="entry name" value="Radical_SAM"/>
    <property type="match status" value="1"/>
</dbReference>
<organism evidence="2">
    <name type="scientific">marine sediment metagenome</name>
    <dbReference type="NCBI Taxonomy" id="412755"/>
    <lineage>
        <taxon>unclassified sequences</taxon>
        <taxon>metagenomes</taxon>
        <taxon>ecological metagenomes</taxon>
    </lineage>
</organism>
<dbReference type="GO" id="GO:0003824">
    <property type="term" value="F:catalytic activity"/>
    <property type="evidence" value="ECO:0007669"/>
    <property type="project" value="InterPro"/>
</dbReference>
<dbReference type="InterPro" id="IPR023404">
    <property type="entry name" value="rSAM_horseshoe"/>
</dbReference>
<dbReference type="Pfam" id="PF19864">
    <property type="entry name" value="Radical_SAM_N2"/>
    <property type="match status" value="1"/>
</dbReference>
<dbReference type="SFLD" id="SFLDS00029">
    <property type="entry name" value="Radical_SAM"/>
    <property type="match status" value="1"/>
</dbReference>
<sequence>MLIKEQNAIQKKWSPNRTSIGLIYPNTYRVAMTSLGMQLLYFLFNSWENFACERVFKPLDSEVLPYSLESQKKLSDFDVLAISCQFEHDYLEAIALLHRGGINPDVRKRDEHAPLILIGGPSPTSNPFPVLFTPDVFFLGDIEPVANKIRLALEKETKKEKVEALSNIPGCMVFNYHYNESGEWIGKKVQSIRTKNLSDSFYPIKQIIPDNVKGTKNEPIFGKAYYLETDRGCSERCLFCFVGHCRFPRIGRSLERLMDIIEQASQVNDFEKVVLYGSAVAQSGILDKLIEFIVSKGYEVSCASIRADYLTEDLLLNLRKGKQRTLSLAPETGDENQRFAINKRMSDETIYTALKLAWDIGFRRLKLYMIYGFPSEKEEVKYN</sequence>